<dbReference type="EMBL" id="BJYG01000029">
    <property type="protein sequence ID" value="GEN63917.1"/>
    <property type="molecule type" value="Genomic_DNA"/>
</dbReference>
<organism evidence="2 3">
    <name type="scientific">Acetobacter oeni</name>
    <dbReference type="NCBI Taxonomy" id="304077"/>
    <lineage>
        <taxon>Bacteria</taxon>
        <taxon>Pseudomonadati</taxon>
        <taxon>Pseudomonadota</taxon>
        <taxon>Alphaproteobacteria</taxon>
        <taxon>Acetobacterales</taxon>
        <taxon>Acetobacteraceae</taxon>
        <taxon>Acetobacter</taxon>
    </lineage>
</organism>
<evidence type="ECO:0000259" key="1">
    <source>
        <dbReference type="Pfam" id="PF00881"/>
    </source>
</evidence>
<dbReference type="AlphaFoldDB" id="A0A511XLU7"/>
<keyword evidence="3" id="KW-1185">Reference proteome</keyword>
<dbReference type="GO" id="GO:0016491">
    <property type="term" value="F:oxidoreductase activity"/>
    <property type="evidence" value="ECO:0007669"/>
    <property type="project" value="InterPro"/>
</dbReference>
<comment type="caution">
    <text evidence="2">The sequence shown here is derived from an EMBL/GenBank/DDBJ whole genome shotgun (WGS) entry which is preliminary data.</text>
</comment>
<dbReference type="InterPro" id="IPR050461">
    <property type="entry name" value="Nitroreductase_HadB/RutE"/>
</dbReference>
<dbReference type="PANTHER" id="PTHR43543:SF1">
    <property type="entry name" value="MALONIC SEMIALDEHYDE REDUCTASE RUTE-RELATED"/>
    <property type="match status" value="1"/>
</dbReference>
<feature type="domain" description="Nitroreductase" evidence="1">
    <location>
        <begin position="17"/>
        <end position="172"/>
    </location>
</feature>
<dbReference type="PANTHER" id="PTHR43543">
    <property type="entry name" value="MALONIC SEMIALDEHYDE REDUCTASE RUTE-RELATED"/>
    <property type="match status" value="1"/>
</dbReference>
<accession>A0A511XLU7</accession>
<protein>
    <submittedName>
        <fullName evidence="2">Putative malonic semialdehyde reductase RutE</fullName>
    </submittedName>
</protein>
<dbReference type="RefSeq" id="WP_146889372.1">
    <property type="nucleotide sequence ID" value="NZ_BJYG01000029.1"/>
</dbReference>
<gene>
    <name evidence="2" type="primary">rutE</name>
    <name evidence="2" type="ORF">AOE01nite_21410</name>
</gene>
<dbReference type="OrthoDB" id="9784375at2"/>
<dbReference type="SUPFAM" id="SSF55469">
    <property type="entry name" value="FMN-dependent nitroreductase-like"/>
    <property type="match status" value="1"/>
</dbReference>
<dbReference type="Pfam" id="PF00881">
    <property type="entry name" value="Nitroreductase"/>
    <property type="match status" value="1"/>
</dbReference>
<dbReference type="Proteomes" id="UP000321746">
    <property type="component" value="Unassembled WGS sequence"/>
</dbReference>
<dbReference type="InterPro" id="IPR029479">
    <property type="entry name" value="Nitroreductase"/>
</dbReference>
<sequence>MPVDENALDCLFRDARTPSAWTEEPVADETLHTLYDLVRLGPTSGNCCPARFVFLTTQDAKDRLRPALSAGNVDKAMQAPVVAIVAHDPLFFEYFSRLNPEPDLRSWFATDVGLSEETAFRNGTLQGAYLTLAARALGLDALPMSGFDSTIVEDTFLAAEGWRANFLVCLGHGQPDETPRAARLPFDEACRLL</sequence>
<dbReference type="InterPro" id="IPR000415">
    <property type="entry name" value="Nitroreductase-like"/>
</dbReference>
<evidence type="ECO:0000313" key="2">
    <source>
        <dbReference type="EMBL" id="GEN63917.1"/>
    </source>
</evidence>
<name>A0A511XLU7_9PROT</name>
<dbReference type="NCBIfam" id="NF003768">
    <property type="entry name" value="PRK05365.1"/>
    <property type="match status" value="1"/>
</dbReference>
<proteinExistence type="predicted"/>
<evidence type="ECO:0000313" key="3">
    <source>
        <dbReference type="Proteomes" id="UP000321746"/>
    </source>
</evidence>
<dbReference type="Gene3D" id="3.40.109.10">
    <property type="entry name" value="NADH Oxidase"/>
    <property type="match status" value="1"/>
</dbReference>
<reference evidence="2 3" key="1">
    <citation type="submission" date="2019-07" db="EMBL/GenBank/DDBJ databases">
        <title>Whole genome shotgun sequence of Acetobacter oeni NBRC 105207.</title>
        <authorList>
            <person name="Hosoyama A."/>
            <person name="Uohara A."/>
            <person name="Ohji S."/>
            <person name="Ichikawa N."/>
        </authorList>
    </citation>
    <scope>NUCLEOTIDE SEQUENCE [LARGE SCALE GENOMIC DNA]</scope>
    <source>
        <strain evidence="2 3">NBRC 105207</strain>
    </source>
</reference>